<evidence type="ECO:0000256" key="4">
    <source>
        <dbReference type="ARBA" id="ARBA00022692"/>
    </source>
</evidence>
<dbReference type="PANTHER" id="PTHR15036:SF76">
    <property type="entry name" value="CONTACTIN-ASSOCIATED PROTEIN-LIKE 4"/>
    <property type="match status" value="1"/>
</dbReference>
<keyword evidence="20" id="KW-1185">Reference proteome</keyword>
<comment type="similarity">
    <text evidence="2">Belongs to the neurexin family.</text>
</comment>
<evidence type="ECO:0000256" key="10">
    <source>
        <dbReference type="ARBA" id="ARBA00023180"/>
    </source>
</evidence>
<evidence type="ECO:0000256" key="12">
    <source>
        <dbReference type="PROSITE-ProRule" id="PRU00122"/>
    </source>
</evidence>
<evidence type="ECO:0000256" key="11">
    <source>
        <dbReference type="PROSITE-ProRule" id="PRU00076"/>
    </source>
</evidence>
<dbReference type="Gene3D" id="2.60.120.200">
    <property type="match status" value="3"/>
</dbReference>
<dbReference type="GO" id="GO:0005509">
    <property type="term" value="F:calcium ion binding"/>
    <property type="evidence" value="ECO:0007669"/>
    <property type="project" value="InterPro"/>
</dbReference>
<dbReference type="GeneTree" id="ENSGT00940000157674"/>
<keyword evidence="9 12" id="KW-1015">Disulfide bond</keyword>
<keyword evidence="6" id="KW-0677">Repeat</keyword>
<dbReference type="AlphaFoldDB" id="A0A8C7BSF7"/>
<evidence type="ECO:0000313" key="19">
    <source>
        <dbReference type="Ensembl" id="ENSNVIP00000025994.1"/>
    </source>
</evidence>
<dbReference type="SMART" id="SM00282">
    <property type="entry name" value="LamG"/>
    <property type="match status" value="4"/>
</dbReference>
<keyword evidence="5" id="KW-0732">Signal</keyword>
<dbReference type="CDD" id="cd00054">
    <property type="entry name" value="EGF_CA"/>
    <property type="match status" value="2"/>
</dbReference>
<dbReference type="Proteomes" id="UP000694425">
    <property type="component" value="Unplaced"/>
</dbReference>
<dbReference type="GO" id="GO:0016020">
    <property type="term" value="C:membrane"/>
    <property type="evidence" value="ECO:0007669"/>
    <property type="project" value="UniProtKB-SubCell"/>
</dbReference>
<dbReference type="PROSITE" id="PS50022">
    <property type="entry name" value="FA58C_3"/>
    <property type="match status" value="1"/>
</dbReference>
<dbReference type="FunFam" id="2.60.120.260:FF:000016">
    <property type="entry name" value="Contactin-associated protein-like 4 isoform 1"/>
    <property type="match status" value="1"/>
</dbReference>
<feature type="domain" description="Laminin G" evidence="16">
    <location>
        <begin position="197"/>
        <end position="369"/>
    </location>
</feature>
<dbReference type="GO" id="GO:0005604">
    <property type="term" value="C:basement membrane"/>
    <property type="evidence" value="ECO:0007669"/>
    <property type="project" value="UniProtKB-ARBA"/>
</dbReference>
<dbReference type="Pfam" id="PF00008">
    <property type="entry name" value="EGF"/>
    <property type="match status" value="1"/>
</dbReference>
<comment type="subcellular location">
    <subcellularLocation>
        <location evidence="1">Membrane</location>
        <topology evidence="1">Single-pass type I membrane protein</topology>
    </subcellularLocation>
</comment>
<dbReference type="SMART" id="SM00231">
    <property type="entry name" value="FA58C"/>
    <property type="match status" value="1"/>
</dbReference>
<reference evidence="19" key="1">
    <citation type="submission" date="2025-08" db="UniProtKB">
        <authorList>
            <consortium name="Ensembl"/>
        </authorList>
    </citation>
    <scope>IDENTIFICATION</scope>
</reference>
<keyword evidence="7 14" id="KW-1133">Transmembrane helix</keyword>
<evidence type="ECO:0000313" key="20">
    <source>
        <dbReference type="Proteomes" id="UP000694425"/>
    </source>
</evidence>
<dbReference type="InterPro" id="IPR036056">
    <property type="entry name" value="Fibrinogen-like_C"/>
</dbReference>
<sequence>MPSTRNPGCHTPQEQEGIDKQLLTMCNCVCIPEVKVPGHQGSSVPGSHRAHVLRQFCPLKMHFNVSCSYCGFVSPFPPQGAGGWTPRVSNRSQWLQIDLGDRVVVTAVATQGGYGSSSWVTSYLLMFSDSGRNWKLYRREESIAGFPGNTNADSVVRHRLRPPMEARHLRFLPSAWNPDGRIGMRVEVYGCRFRSDVMDFDGKSSLLYRFVQSTRNPMKDIISLKFKTRQSDGLLLHRRGRNGDFFTLELVKGRLLLITNSAQLTVALGSLLDDQHWHSVLLEHARQHMTLSVDRHSRQFQARGQLSHADLDPEISFGGILAPGKSVTFQRKHFDGCLENINFNGEDIIDLAKKHRPQILIRGNASFSCSQPQSVLVTFPSAGSRLVLPGTPAQDGVSISFQFRTWNQAGLLLSCRHPRGSTGFVLRLRDGALRLGLSPSPGHPLGNLSFTGAGLNDGQWHSVSLTARRNQLTALLRYGTAGADPAPLRIPTSEPSGCLSSGSGSECEASLAGFQGCLRLISINAQEVDLISVQRGVLGNFSSLDIDSCGIRDRCLPNRCEHGGRCSQTWTAFHCNCSGTGYTGATCRQPLYEQSCEAYKHRGESLGRYYVDPDGSGPLQPFPVFCNMTDVPWTVMQHNSSALTRVKGADQNNPHWAVFQYEASLEQLRAIIAGARHCQQMLEFYCRRSRLRDPQDGTPLSWWVGSTHGTRTYWAGSMPEAQTCACGLAGNLGVFSPRTNDTGVLSYKEHLPVTRIVVADAARPSSAAAYRLGPLLCQGDRSFWNSASFHTETSYLHFPTLHAELSADVSFFFKTRASSGVFLENLGITDFISLELRSPREVAFSFDVGNGPCEVTVRAPGPLNDDRWHLVRAERNIKEAWLQVDLLPPGTHTAPEDGHMRLQLNSQLFVGGTATRQRGFLGCIRSLQLNGKALDLEERAEVTPGVQPGCPGHCSTYGHLCHNGGRCQERPRGFSCDCELSAFSGPFCTQEVSAHFGAGSSVTYNFHEFYPLSTNSSPHAASFHGDMTLARERITFSFQTLQTPSLLLYVDSFYNKYLSVILAKNGESHLSVRNINCVVHTVHVECSVNKGKLSYSANASLFYFAFLSSGMEFSAVKSLVLGKILEPGDHVDEDTARAGARGFSGCLSALQFERTAPLKAALHPGRSGRASVPQVTVEACKGNGWVWAVSGAAELGCAGHTPAITIFLAPSPGVVAVAIFILLCMAAVAVHLYQQRSLCATTEVEGPRKQGSNAAAPRCELGRPDTVGGEQQAGL</sequence>
<evidence type="ECO:0000256" key="13">
    <source>
        <dbReference type="SAM" id="MobiDB-lite"/>
    </source>
</evidence>
<dbReference type="InterPro" id="IPR001881">
    <property type="entry name" value="EGF-like_Ca-bd_dom"/>
</dbReference>
<protein>
    <recommendedName>
        <fullName evidence="21">Contactin-associated protein-like 4</fullName>
    </recommendedName>
</protein>
<feature type="disulfide bond" evidence="12">
    <location>
        <begin position="923"/>
        <end position="950"/>
    </location>
</feature>
<dbReference type="CDD" id="cd00057">
    <property type="entry name" value="FA58C"/>
    <property type="match status" value="1"/>
</dbReference>
<dbReference type="InterPro" id="IPR050372">
    <property type="entry name" value="Neurexin-related_CASP"/>
</dbReference>
<dbReference type="SMART" id="SM00181">
    <property type="entry name" value="EGF"/>
    <property type="match status" value="2"/>
</dbReference>
<keyword evidence="3 11" id="KW-0245">EGF-like domain</keyword>
<feature type="transmembrane region" description="Helical" evidence="14">
    <location>
        <begin position="1213"/>
        <end position="1233"/>
    </location>
</feature>
<evidence type="ECO:0000256" key="5">
    <source>
        <dbReference type="ARBA" id="ARBA00022729"/>
    </source>
</evidence>
<comment type="caution">
    <text evidence="11">Lacks conserved residue(s) required for the propagation of feature annotation.</text>
</comment>
<evidence type="ECO:0000256" key="6">
    <source>
        <dbReference type="ARBA" id="ARBA00022737"/>
    </source>
</evidence>
<evidence type="ECO:0000256" key="1">
    <source>
        <dbReference type="ARBA" id="ARBA00004479"/>
    </source>
</evidence>
<evidence type="ECO:0000256" key="7">
    <source>
        <dbReference type="ARBA" id="ARBA00022989"/>
    </source>
</evidence>
<dbReference type="Gene3D" id="2.60.120.260">
    <property type="entry name" value="Galactose-binding domain-like"/>
    <property type="match status" value="1"/>
</dbReference>
<dbReference type="InterPro" id="IPR000742">
    <property type="entry name" value="EGF"/>
</dbReference>
<dbReference type="Pfam" id="PF00754">
    <property type="entry name" value="F5_F8_type_C"/>
    <property type="match status" value="1"/>
</dbReference>
<dbReference type="Gene3D" id="2.60.120.1000">
    <property type="match status" value="1"/>
</dbReference>
<keyword evidence="8 14" id="KW-0472">Membrane</keyword>
<dbReference type="InterPro" id="IPR002181">
    <property type="entry name" value="Fibrinogen_a/b/g_C_dom"/>
</dbReference>
<dbReference type="InterPro" id="IPR008979">
    <property type="entry name" value="Galactose-bd-like_sf"/>
</dbReference>
<feature type="domain" description="Fibrinogen C-terminal" evidence="18">
    <location>
        <begin position="587"/>
        <end position="638"/>
    </location>
</feature>
<feature type="domain" description="Laminin G" evidence="16">
    <location>
        <begin position="366"/>
        <end position="549"/>
    </location>
</feature>
<dbReference type="InterPro" id="IPR000421">
    <property type="entry name" value="FA58C"/>
</dbReference>
<dbReference type="InterPro" id="IPR001791">
    <property type="entry name" value="Laminin_G"/>
</dbReference>
<evidence type="ECO:0000256" key="2">
    <source>
        <dbReference type="ARBA" id="ARBA00010241"/>
    </source>
</evidence>
<feature type="domain" description="Laminin G" evidence="16">
    <location>
        <begin position="785"/>
        <end position="950"/>
    </location>
</feature>
<keyword evidence="4 14" id="KW-0812">Transmembrane</keyword>
<dbReference type="SUPFAM" id="SSF57196">
    <property type="entry name" value="EGF/Laminin"/>
    <property type="match status" value="1"/>
</dbReference>
<reference evidence="19" key="2">
    <citation type="submission" date="2025-09" db="UniProtKB">
        <authorList>
            <consortium name="Ensembl"/>
        </authorList>
    </citation>
    <scope>IDENTIFICATION</scope>
</reference>
<evidence type="ECO:0000259" key="15">
    <source>
        <dbReference type="PROSITE" id="PS50022"/>
    </source>
</evidence>
<dbReference type="Pfam" id="PF02210">
    <property type="entry name" value="Laminin_G_2"/>
    <property type="match status" value="3"/>
</dbReference>
<evidence type="ECO:0000259" key="16">
    <source>
        <dbReference type="PROSITE" id="PS50025"/>
    </source>
</evidence>
<dbReference type="SUPFAM" id="SSF49899">
    <property type="entry name" value="Concanavalin A-like lectins/glucanases"/>
    <property type="match status" value="4"/>
</dbReference>
<evidence type="ECO:0000256" key="14">
    <source>
        <dbReference type="SAM" id="Phobius"/>
    </source>
</evidence>
<dbReference type="Gene3D" id="2.10.25.10">
    <property type="entry name" value="Laminin"/>
    <property type="match status" value="2"/>
</dbReference>
<feature type="domain" description="EGF-like" evidence="17">
    <location>
        <begin position="951"/>
        <end position="989"/>
    </location>
</feature>
<name>A0A8C7BSF7_NEOVI</name>
<evidence type="ECO:0000256" key="8">
    <source>
        <dbReference type="ARBA" id="ARBA00023136"/>
    </source>
</evidence>
<dbReference type="FunFam" id="2.60.120.200:FF:000026">
    <property type="entry name" value="contactin-associated protein-like 4 isoform X1"/>
    <property type="match status" value="1"/>
</dbReference>
<dbReference type="Ensembl" id="ENSNVIT00000030141.1">
    <property type="protein sequence ID" value="ENSNVIP00000025994.1"/>
    <property type="gene ID" value="ENSNVIG00000018582.1"/>
</dbReference>
<dbReference type="PROSITE" id="PS50025">
    <property type="entry name" value="LAM_G_DOMAIN"/>
    <property type="match status" value="3"/>
</dbReference>
<evidence type="ECO:0000256" key="3">
    <source>
        <dbReference type="ARBA" id="ARBA00022536"/>
    </source>
</evidence>
<dbReference type="PROSITE" id="PS01286">
    <property type="entry name" value="FA58C_2"/>
    <property type="match status" value="1"/>
</dbReference>
<dbReference type="PROSITE" id="PS50026">
    <property type="entry name" value="EGF_3"/>
    <property type="match status" value="2"/>
</dbReference>
<keyword evidence="10" id="KW-0325">Glycoprotein</keyword>
<evidence type="ECO:0000259" key="17">
    <source>
        <dbReference type="PROSITE" id="PS50026"/>
    </source>
</evidence>
<dbReference type="SUPFAM" id="SSF49785">
    <property type="entry name" value="Galactose-binding domain-like"/>
    <property type="match status" value="1"/>
</dbReference>
<accession>A0A8C7BSF7</accession>
<dbReference type="PROSITE" id="PS01285">
    <property type="entry name" value="FA58C_1"/>
    <property type="match status" value="1"/>
</dbReference>
<dbReference type="SUPFAM" id="SSF56496">
    <property type="entry name" value="Fibrinogen C-terminal domain-like"/>
    <property type="match status" value="1"/>
</dbReference>
<feature type="region of interest" description="Disordered" evidence="13">
    <location>
        <begin position="1244"/>
        <end position="1275"/>
    </location>
</feature>
<organism evidence="19 20">
    <name type="scientific">Neovison vison</name>
    <name type="common">American mink</name>
    <name type="synonym">Mustela vison</name>
    <dbReference type="NCBI Taxonomy" id="452646"/>
    <lineage>
        <taxon>Eukaryota</taxon>
        <taxon>Metazoa</taxon>
        <taxon>Chordata</taxon>
        <taxon>Craniata</taxon>
        <taxon>Vertebrata</taxon>
        <taxon>Euteleostomi</taxon>
        <taxon>Mammalia</taxon>
        <taxon>Eutheria</taxon>
        <taxon>Laurasiatheria</taxon>
        <taxon>Carnivora</taxon>
        <taxon>Caniformia</taxon>
        <taxon>Musteloidea</taxon>
        <taxon>Mustelidae</taxon>
        <taxon>Mustelinae</taxon>
        <taxon>Neogale</taxon>
    </lineage>
</organism>
<dbReference type="PROSITE" id="PS51406">
    <property type="entry name" value="FIBRINOGEN_C_2"/>
    <property type="match status" value="1"/>
</dbReference>
<dbReference type="CDD" id="cd00110">
    <property type="entry name" value="LamG"/>
    <property type="match status" value="3"/>
</dbReference>
<dbReference type="InterPro" id="IPR013320">
    <property type="entry name" value="ConA-like_dom_sf"/>
</dbReference>
<evidence type="ECO:0000256" key="9">
    <source>
        <dbReference type="ARBA" id="ARBA00023157"/>
    </source>
</evidence>
<feature type="domain" description="F5/8 type C" evidence="15">
    <location>
        <begin position="84"/>
        <end position="191"/>
    </location>
</feature>
<feature type="domain" description="EGF-like" evidence="17">
    <location>
        <begin position="551"/>
        <end position="588"/>
    </location>
</feature>
<evidence type="ECO:0000259" key="18">
    <source>
        <dbReference type="PROSITE" id="PS51406"/>
    </source>
</evidence>
<proteinExistence type="inferred from homology"/>
<dbReference type="SMART" id="SM00179">
    <property type="entry name" value="EGF_CA"/>
    <property type="match status" value="1"/>
</dbReference>
<evidence type="ECO:0008006" key="21">
    <source>
        <dbReference type="Google" id="ProtNLM"/>
    </source>
</evidence>
<dbReference type="PANTHER" id="PTHR15036">
    <property type="entry name" value="PIKACHURIN-LIKE PROTEIN"/>
    <property type="match status" value="1"/>
</dbReference>